<dbReference type="NCBIfam" id="TIGR04183">
    <property type="entry name" value="Por_Secre_tail"/>
    <property type="match status" value="1"/>
</dbReference>
<dbReference type="RefSeq" id="WP_290301605.1">
    <property type="nucleotide sequence ID" value="NZ_JAUFQR010000003.1"/>
</dbReference>
<sequence length="808" mass="88574">MKTKLFLFASLVCTLGMQAQIVDIPDTNLKTFLLSSSPSNTIAKNLNGNYFAIDSNNDGNIQQSEADQVGSLEIINLDINATGNNPIQNYQGVLSFTHIKNIKIDYWNVPTHPFTINNLPTLENLEVSFNNSDPGNASITHCSNLKNLSIKGIYLQNFTNNPALKNLNIGFTSTTYQNVLSTIEGLSQLETLTLQGYFFTSGTTSGTLNLSHHQSLTQVTINSLGLSSLDVSHSNLLNSVNINMGDTFPGSSPKYFGTLNISACPLITNLNINENSNITGLIAESSPNLQSIECYSKYLGTLNINSSPVLHSVKLAGNEVLLMNNTPALKDIKITKYSGTSFDATNAINLENLELGYFAYTTAPINLYGNLQNLTINNNLKLKKLIIDNHTLTQFAINGLPQLESLFISAGYFNVNNSPIPDFNTEFLQSVNIQNCPALANASFNGQEGLKSIVIKNCPVLQDLNHSSSTNNFTNVPIWALNSLEVEDCASLHSVNVSYNTLNHLKIKNCQNLESIDVRRNELTAYEFINTNKLKNLKLTGNKFTHLDISTIPSVVSLDGAFNSLQTITGTSSNLKNLGLFSNHLTTLNIQNFPNLDSLIIGRNRMVDVDFSGHAKIRMIYEHDPDYAYSNLNLPYANTPNYTKTFNVNNCINLQLVAFSSSTLEKIYAKNGANESLSLPYNASNLQYICCDASQIQNVQDELDMGGITGCTVNSDCPIDNLVLATSTAQEKFSVKISPNPTKGNLSISSDQKISSIEIYDRLGKLIQKQSGINAETAQLSIQHIPSGVYIVKVITDKETLIKKIIKN</sequence>
<dbReference type="EMBL" id="JBHRYO010000001">
    <property type="protein sequence ID" value="MFC3754365.1"/>
    <property type="molecule type" value="Genomic_DNA"/>
</dbReference>
<evidence type="ECO:0000313" key="5">
    <source>
        <dbReference type="Proteomes" id="UP001595735"/>
    </source>
</evidence>
<dbReference type="Pfam" id="PF18962">
    <property type="entry name" value="Por_Secre_tail"/>
    <property type="match status" value="1"/>
</dbReference>
<dbReference type="PANTHER" id="PTHR34630">
    <property type="entry name" value="OS11G0677101 PROTEIN"/>
    <property type="match status" value="1"/>
</dbReference>
<keyword evidence="5" id="KW-1185">Reference proteome</keyword>
<dbReference type="InterPro" id="IPR026444">
    <property type="entry name" value="Secre_tail"/>
</dbReference>
<name>A0ABV7XRM9_9FLAO</name>
<feature type="chain" id="PRO_5047145683" evidence="2">
    <location>
        <begin position="20"/>
        <end position="808"/>
    </location>
</feature>
<dbReference type="PANTHER" id="PTHR34630:SF17">
    <property type="entry name" value="OS06G0304700 PROTEIN"/>
    <property type="match status" value="1"/>
</dbReference>
<dbReference type="Gene3D" id="3.80.10.10">
    <property type="entry name" value="Ribonuclease Inhibitor"/>
    <property type="match status" value="3"/>
</dbReference>
<reference evidence="5" key="1">
    <citation type="journal article" date="2019" name="Int. J. Syst. Evol. Microbiol.">
        <title>The Global Catalogue of Microorganisms (GCM) 10K type strain sequencing project: providing services to taxonomists for standard genome sequencing and annotation.</title>
        <authorList>
            <consortium name="The Broad Institute Genomics Platform"/>
            <consortium name="The Broad Institute Genome Sequencing Center for Infectious Disease"/>
            <person name="Wu L."/>
            <person name="Ma J."/>
        </authorList>
    </citation>
    <scope>NUCLEOTIDE SEQUENCE [LARGE SCALE GENOMIC DNA]</scope>
    <source>
        <strain evidence="5">CECT 7798</strain>
    </source>
</reference>
<dbReference type="SUPFAM" id="SSF52047">
    <property type="entry name" value="RNI-like"/>
    <property type="match status" value="1"/>
</dbReference>
<comment type="caution">
    <text evidence="4">The sequence shown here is derived from an EMBL/GenBank/DDBJ whole genome shotgun (WGS) entry which is preliminary data.</text>
</comment>
<dbReference type="SUPFAM" id="SSF52058">
    <property type="entry name" value="L domain-like"/>
    <property type="match status" value="1"/>
</dbReference>
<evidence type="ECO:0000313" key="4">
    <source>
        <dbReference type="EMBL" id="MFC3754365.1"/>
    </source>
</evidence>
<accession>A0ABV7XRM9</accession>
<keyword evidence="1 2" id="KW-0732">Signal</keyword>
<proteinExistence type="predicted"/>
<evidence type="ECO:0000256" key="1">
    <source>
        <dbReference type="ARBA" id="ARBA00022729"/>
    </source>
</evidence>
<feature type="signal peptide" evidence="2">
    <location>
        <begin position="1"/>
        <end position="19"/>
    </location>
</feature>
<dbReference type="InterPro" id="IPR032675">
    <property type="entry name" value="LRR_dom_sf"/>
</dbReference>
<feature type="domain" description="Secretion system C-terminal sorting" evidence="3">
    <location>
        <begin position="737"/>
        <end position="806"/>
    </location>
</feature>
<dbReference type="Proteomes" id="UP001595735">
    <property type="component" value="Unassembled WGS sequence"/>
</dbReference>
<protein>
    <submittedName>
        <fullName evidence="4">T9SS type A sorting domain-containing protein</fullName>
    </submittedName>
</protein>
<evidence type="ECO:0000256" key="2">
    <source>
        <dbReference type="SAM" id="SignalP"/>
    </source>
</evidence>
<evidence type="ECO:0000259" key="3">
    <source>
        <dbReference type="Pfam" id="PF18962"/>
    </source>
</evidence>
<gene>
    <name evidence="4" type="ORF">ACFONJ_00070</name>
</gene>
<organism evidence="4 5">
    <name type="scientific">Chryseobacterium tructae</name>
    <dbReference type="NCBI Taxonomy" id="1037380"/>
    <lineage>
        <taxon>Bacteria</taxon>
        <taxon>Pseudomonadati</taxon>
        <taxon>Bacteroidota</taxon>
        <taxon>Flavobacteriia</taxon>
        <taxon>Flavobacteriales</taxon>
        <taxon>Weeksellaceae</taxon>
        <taxon>Chryseobacterium group</taxon>
        <taxon>Chryseobacterium</taxon>
    </lineage>
</organism>